<dbReference type="RefSeq" id="WP_198100820.1">
    <property type="nucleotide sequence ID" value="NZ_JAEDAL010000004.1"/>
</dbReference>
<reference evidence="3" key="1">
    <citation type="submission" date="2020-12" db="EMBL/GenBank/DDBJ databases">
        <title>The genome sequence of Inhella sp. 4Y17.</title>
        <authorList>
            <person name="Liu Y."/>
        </authorList>
    </citation>
    <scope>NUCLEOTIDE SEQUENCE</scope>
    <source>
        <strain evidence="3">4Y10</strain>
    </source>
</reference>
<evidence type="ECO:0000256" key="2">
    <source>
        <dbReference type="SAM" id="SignalP"/>
    </source>
</evidence>
<dbReference type="GO" id="GO:0015562">
    <property type="term" value="F:efflux transmembrane transporter activity"/>
    <property type="evidence" value="ECO:0007669"/>
    <property type="project" value="InterPro"/>
</dbReference>
<organism evidence="3 4">
    <name type="scientific">Inhella gelatinilytica</name>
    <dbReference type="NCBI Taxonomy" id="2795030"/>
    <lineage>
        <taxon>Bacteria</taxon>
        <taxon>Pseudomonadati</taxon>
        <taxon>Pseudomonadota</taxon>
        <taxon>Betaproteobacteria</taxon>
        <taxon>Burkholderiales</taxon>
        <taxon>Sphaerotilaceae</taxon>
        <taxon>Inhella</taxon>
    </lineage>
</organism>
<dbReference type="PANTHER" id="PTHR30203">
    <property type="entry name" value="OUTER MEMBRANE CATION EFFLUX PROTEIN"/>
    <property type="match status" value="1"/>
</dbReference>
<protein>
    <submittedName>
        <fullName evidence="3">TolC family protein</fullName>
    </submittedName>
</protein>
<feature type="chain" id="PRO_5036851302" evidence="2">
    <location>
        <begin position="18"/>
        <end position="464"/>
    </location>
</feature>
<gene>
    <name evidence="3" type="ORF">I7X43_10120</name>
</gene>
<keyword evidence="4" id="KW-1185">Reference proteome</keyword>
<feature type="signal peptide" evidence="2">
    <location>
        <begin position="1"/>
        <end position="17"/>
    </location>
</feature>
<accession>A0A931NDL7</accession>
<proteinExistence type="inferred from homology"/>
<evidence type="ECO:0000256" key="1">
    <source>
        <dbReference type="ARBA" id="ARBA00007613"/>
    </source>
</evidence>
<evidence type="ECO:0000313" key="3">
    <source>
        <dbReference type="EMBL" id="MBH9553202.1"/>
    </source>
</evidence>
<name>A0A931NDL7_9BURK</name>
<dbReference type="InterPro" id="IPR003423">
    <property type="entry name" value="OMP_efflux"/>
</dbReference>
<keyword evidence="2" id="KW-0732">Signal</keyword>
<comment type="caution">
    <text evidence="3">The sequence shown here is derived from an EMBL/GenBank/DDBJ whole genome shotgun (WGS) entry which is preliminary data.</text>
</comment>
<dbReference type="AlphaFoldDB" id="A0A931NDL7"/>
<dbReference type="PROSITE" id="PS51257">
    <property type="entry name" value="PROKAR_LIPOPROTEIN"/>
    <property type="match status" value="1"/>
</dbReference>
<sequence length="464" mass="48482">MTLIRLLPLLGAGLLGACGVLQPPAPPPAPAPTQWQAAWPSSSETAAAPSMATWWQRFDDPHLVALQAQARARSPELAQVAARLAQARAQADAAGALRGPQVAAVASGQRGQALPGFQLSSTAQGQLQAAWELDLFGRQRAQTAAALAQREAAAAALAGAQVSLSAEVAQAYLAYRHAQQLARLADADEAAALRQQAAAQAAAGAGLLSPAQANEVALGVAGVRIDAAALRQRADLLLQTLAVLVADEAGPLQQRLGEAPPRLAPAFAAPRGLPTQLLAQRPDLVAAREQWVASVMAWRGAEAARWPQLQWGALIGEGRLELGGGTSSGRVWSVFPTLSWPLFDGGLRQAQASSAQAQEAEARAALEARWRVAVAEVEQSLLEVTRTESQFATMQAAMGQAQRLDASAAQQAAAGLISGTERAAVQRQFIAAQRQAHELALARSAAWISLYRRLGGGWSPEQES</sequence>
<dbReference type="Proteomes" id="UP000620139">
    <property type="component" value="Unassembled WGS sequence"/>
</dbReference>
<dbReference type="EMBL" id="JAEDAL010000004">
    <property type="protein sequence ID" value="MBH9553202.1"/>
    <property type="molecule type" value="Genomic_DNA"/>
</dbReference>
<dbReference type="Pfam" id="PF02321">
    <property type="entry name" value="OEP"/>
    <property type="match status" value="2"/>
</dbReference>
<dbReference type="Gene3D" id="1.20.1600.10">
    <property type="entry name" value="Outer membrane efflux proteins (OEP)"/>
    <property type="match status" value="1"/>
</dbReference>
<dbReference type="Gene3D" id="2.20.200.10">
    <property type="entry name" value="Outer membrane efflux proteins (OEP)"/>
    <property type="match status" value="1"/>
</dbReference>
<dbReference type="PANTHER" id="PTHR30203:SF32">
    <property type="entry name" value="CATION EFFLUX SYSTEM PROTEIN CUSC"/>
    <property type="match status" value="1"/>
</dbReference>
<dbReference type="SUPFAM" id="SSF56954">
    <property type="entry name" value="Outer membrane efflux proteins (OEP)"/>
    <property type="match status" value="1"/>
</dbReference>
<evidence type="ECO:0000313" key="4">
    <source>
        <dbReference type="Proteomes" id="UP000620139"/>
    </source>
</evidence>
<comment type="similarity">
    <text evidence="1">Belongs to the outer membrane factor (OMF) (TC 1.B.17) family.</text>
</comment>
<dbReference type="InterPro" id="IPR010131">
    <property type="entry name" value="MdtP/NodT-like"/>
</dbReference>